<dbReference type="CDD" id="cd17502">
    <property type="entry name" value="MFS_Azr1_MDR_like"/>
    <property type="match status" value="1"/>
</dbReference>
<accession>A0ABR4CT26</accession>
<feature type="transmembrane region" description="Helical" evidence="6">
    <location>
        <begin position="288"/>
        <end position="308"/>
    </location>
</feature>
<dbReference type="PANTHER" id="PTHR23501">
    <property type="entry name" value="MAJOR FACILITATOR SUPERFAMILY"/>
    <property type="match status" value="1"/>
</dbReference>
<dbReference type="SUPFAM" id="SSF103473">
    <property type="entry name" value="MFS general substrate transporter"/>
    <property type="match status" value="1"/>
</dbReference>
<feature type="region of interest" description="Disordered" evidence="5">
    <location>
        <begin position="177"/>
        <end position="212"/>
    </location>
</feature>
<name>A0ABR4CT26_9HELO</name>
<dbReference type="PANTHER" id="PTHR23501:SF49">
    <property type="entry name" value="MAJOR FACILITATOR SUPERFAMILY (MFS) PROFILE DOMAIN-CONTAINING PROTEIN"/>
    <property type="match status" value="1"/>
</dbReference>
<evidence type="ECO:0000256" key="2">
    <source>
        <dbReference type="ARBA" id="ARBA00022692"/>
    </source>
</evidence>
<feature type="transmembrane region" description="Helical" evidence="6">
    <location>
        <begin position="527"/>
        <end position="545"/>
    </location>
</feature>
<comment type="caution">
    <text evidence="8">The sequence shown here is derived from an EMBL/GenBank/DDBJ whole genome shotgun (WGS) entry which is preliminary data.</text>
</comment>
<dbReference type="Proteomes" id="UP001595075">
    <property type="component" value="Unassembled WGS sequence"/>
</dbReference>
<evidence type="ECO:0000256" key="3">
    <source>
        <dbReference type="ARBA" id="ARBA00022989"/>
    </source>
</evidence>
<reference evidence="8 9" key="1">
    <citation type="journal article" date="2024" name="Commun. Biol.">
        <title>Comparative genomic analysis of thermophilic fungi reveals convergent evolutionary adaptations and gene losses.</title>
        <authorList>
            <person name="Steindorff A.S."/>
            <person name="Aguilar-Pontes M.V."/>
            <person name="Robinson A.J."/>
            <person name="Andreopoulos B."/>
            <person name="LaButti K."/>
            <person name="Kuo A."/>
            <person name="Mondo S."/>
            <person name="Riley R."/>
            <person name="Otillar R."/>
            <person name="Haridas S."/>
            <person name="Lipzen A."/>
            <person name="Grimwood J."/>
            <person name="Schmutz J."/>
            <person name="Clum A."/>
            <person name="Reid I.D."/>
            <person name="Moisan M.C."/>
            <person name="Butler G."/>
            <person name="Nguyen T.T.M."/>
            <person name="Dewar K."/>
            <person name="Conant G."/>
            <person name="Drula E."/>
            <person name="Henrissat B."/>
            <person name="Hansel C."/>
            <person name="Singer S."/>
            <person name="Hutchinson M.I."/>
            <person name="de Vries R.P."/>
            <person name="Natvig D.O."/>
            <person name="Powell A.J."/>
            <person name="Tsang A."/>
            <person name="Grigoriev I.V."/>
        </authorList>
    </citation>
    <scope>NUCLEOTIDE SEQUENCE [LARGE SCALE GENOMIC DNA]</scope>
    <source>
        <strain evidence="8 9">CBS 494.80</strain>
    </source>
</reference>
<comment type="subcellular location">
    <subcellularLocation>
        <location evidence="1">Membrane</location>
        <topology evidence="1">Multi-pass membrane protein</topology>
    </subcellularLocation>
</comment>
<dbReference type="PRINTS" id="PR01036">
    <property type="entry name" value="TCRTETB"/>
</dbReference>
<evidence type="ECO:0000313" key="9">
    <source>
        <dbReference type="Proteomes" id="UP001595075"/>
    </source>
</evidence>
<dbReference type="InterPro" id="IPR011701">
    <property type="entry name" value="MFS"/>
</dbReference>
<keyword evidence="9" id="KW-1185">Reference proteome</keyword>
<evidence type="ECO:0000256" key="6">
    <source>
        <dbReference type="SAM" id="Phobius"/>
    </source>
</evidence>
<dbReference type="InterPro" id="IPR020846">
    <property type="entry name" value="MFS_dom"/>
</dbReference>
<protein>
    <recommendedName>
        <fullName evidence="7">Major facilitator superfamily (MFS) profile domain-containing protein</fullName>
    </recommendedName>
</protein>
<keyword evidence="3 6" id="KW-1133">Transmembrane helix</keyword>
<feature type="region of interest" description="Disordered" evidence="5">
    <location>
        <begin position="731"/>
        <end position="751"/>
    </location>
</feature>
<feature type="region of interest" description="Disordered" evidence="5">
    <location>
        <begin position="134"/>
        <end position="165"/>
    </location>
</feature>
<keyword evidence="4 6" id="KW-0472">Membrane</keyword>
<feature type="transmembrane region" description="Helical" evidence="6">
    <location>
        <begin position="379"/>
        <end position="398"/>
    </location>
</feature>
<evidence type="ECO:0000256" key="1">
    <source>
        <dbReference type="ARBA" id="ARBA00004141"/>
    </source>
</evidence>
<gene>
    <name evidence="8" type="ORF">VTL71DRAFT_10281</name>
</gene>
<feature type="compositionally biased region" description="Low complexity" evidence="5">
    <location>
        <begin position="56"/>
        <end position="67"/>
    </location>
</feature>
<dbReference type="PROSITE" id="PS50850">
    <property type="entry name" value="MFS"/>
    <property type="match status" value="1"/>
</dbReference>
<dbReference type="Pfam" id="PF07690">
    <property type="entry name" value="MFS_1"/>
    <property type="match status" value="1"/>
</dbReference>
<proteinExistence type="predicted"/>
<keyword evidence="2 6" id="KW-0812">Transmembrane</keyword>
<feature type="transmembrane region" description="Helical" evidence="6">
    <location>
        <begin position="550"/>
        <end position="569"/>
    </location>
</feature>
<feature type="transmembrane region" description="Helical" evidence="6">
    <location>
        <begin position="487"/>
        <end position="507"/>
    </location>
</feature>
<feature type="compositionally biased region" description="Polar residues" evidence="5">
    <location>
        <begin position="141"/>
        <end position="165"/>
    </location>
</feature>
<evidence type="ECO:0000256" key="4">
    <source>
        <dbReference type="ARBA" id="ARBA00023136"/>
    </source>
</evidence>
<feature type="compositionally biased region" description="Basic and acidic residues" evidence="5">
    <location>
        <begin position="177"/>
        <end position="187"/>
    </location>
</feature>
<feature type="transmembrane region" description="Helical" evidence="6">
    <location>
        <begin position="314"/>
        <end position="334"/>
    </location>
</feature>
<feature type="transmembrane region" description="Helical" evidence="6">
    <location>
        <begin position="419"/>
        <end position="439"/>
    </location>
</feature>
<feature type="compositionally biased region" description="Polar residues" evidence="5">
    <location>
        <begin position="741"/>
        <end position="751"/>
    </location>
</feature>
<dbReference type="InterPro" id="IPR036259">
    <property type="entry name" value="MFS_trans_sf"/>
</dbReference>
<dbReference type="EMBL" id="JAZHXI010000003">
    <property type="protein sequence ID" value="KAL2072957.1"/>
    <property type="molecule type" value="Genomic_DNA"/>
</dbReference>
<feature type="transmembrane region" description="Helical" evidence="6">
    <location>
        <begin position="612"/>
        <end position="633"/>
    </location>
</feature>
<dbReference type="Gene3D" id="1.20.1720.10">
    <property type="entry name" value="Multidrug resistance protein D"/>
    <property type="match status" value="1"/>
</dbReference>
<evidence type="ECO:0000313" key="8">
    <source>
        <dbReference type="EMBL" id="KAL2072957.1"/>
    </source>
</evidence>
<feature type="transmembrane region" description="Helical" evidence="6">
    <location>
        <begin position="219"/>
        <end position="237"/>
    </location>
</feature>
<feature type="transmembrane region" description="Helical" evidence="6">
    <location>
        <begin position="445"/>
        <end position="467"/>
    </location>
</feature>
<feature type="region of interest" description="Disordered" evidence="5">
    <location>
        <begin position="1"/>
        <end position="112"/>
    </location>
</feature>
<evidence type="ECO:0000256" key="5">
    <source>
        <dbReference type="SAM" id="MobiDB-lite"/>
    </source>
</evidence>
<feature type="transmembrane region" description="Helical" evidence="6">
    <location>
        <begin position="346"/>
        <end position="367"/>
    </location>
</feature>
<feature type="domain" description="Major facilitator superfamily (MFS) profile" evidence="7">
    <location>
        <begin position="224"/>
        <end position="709"/>
    </location>
</feature>
<organism evidence="8 9">
    <name type="scientific">Oculimacula yallundae</name>
    <dbReference type="NCBI Taxonomy" id="86028"/>
    <lineage>
        <taxon>Eukaryota</taxon>
        <taxon>Fungi</taxon>
        <taxon>Dikarya</taxon>
        <taxon>Ascomycota</taxon>
        <taxon>Pezizomycotina</taxon>
        <taxon>Leotiomycetes</taxon>
        <taxon>Helotiales</taxon>
        <taxon>Ploettnerulaceae</taxon>
        <taxon>Oculimacula</taxon>
    </lineage>
</organism>
<evidence type="ECO:0000259" key="7">
    <source>
        <dbReference type="PROSITE" id="PS50850"/>
    </source>
</evidence>
<dbReference type="Gene3D" id="1.20.1250.20">
    <property type="entry name" value="MFS general substrate transporter like domains"/>
    <property type="match status" value="1"/>
</dbReference>
<feature type="transmembrane region" description="Helical" evidence="6">
    <location>
        <begin position="581"/>
        <end position="600"/>
    </location>
</feature>
<sequence>MTEEENQEQQQNGYRALPARTPSTTTPPQAHMTHPNIHSFINDAIEATNPSIRHLASQSSLGSQLSGRRSRSRGSRADSDVRSGTTRRSVRPLSTNFEEQRYPGNPTLGFAKTTKPFEPEIKEESKHIPISIPEWKGHAHTPSTATGTATHRPSTGTGTASQAYASDDTTLFSEIPASRHSDKHGDIGDAGGKTADGGNEAAAKEAGEEDDETKYPGPLGLFILITGIALSVFLISLDRTIITTAIPYITNEFQSYSDVGWYGSAYLLTASAFQPLYGRIFGLFNMKWAYLTSLSMFELGSLICAVAPNSTALIIGRAIQGLGSAGILTGSFVVVSHAVPLHKRPLLTAVVGLMFGVGATAGPLLGGVFTDLVTWRWCFYLNLPVGGVTFISMVLFFHPPKKHAFMGKSIWYRTLELDLTGNAILLGACVMLFLALQYTEERVPWSSPIVIGLLTGSGCSFIAFTVWQWWKADGALMPPRILKQRTVAASCAAAFFIYSAILIHTFYLPMWFQAIKNDSAIHSGVNMIPYVVANAVFSVLAGIFVSKNGYFTIPAIVGMVIGTIGAGLLSTISHRTSSSMWIGYEILASAGIGMAIQQGFTAVQIVLPLEEVAIGTAAVVAFQSLGGAIFVSVGNTILQNTLSSARIPGVDIQAVIDAGAADFRSHVPAEHLPQLLEVYNDALRKVFTAAIPMAGLAIVACCFLEFRNVKDQGKKDLETVAKARGKREEMEKAILDKHRQSTVSGGYSSRD</sequence>